<feature type="signal peptide" evidence="1">
    <location>
        <begin position="1"/>
        <end position="20"/>
    </location>
</feature>
<protein>
    <submittedName>
        <fullName evidence="2">Uncharacterized protein</fullName>
    </submittedName>
</protein>
<dbReference type="RefSeq" id="WP_244769315.1">
    <property type="nucleotide sequence ID" value="NZ_BSOP01000002.1"/>
</dbReference>
<gene>
    <name evidence="2" type="ORF">GCM10007923_01820</name>
</gene>
<dbReference type="EMBL" id="BSOP01000002">
    <property type="protein sequence ID" value="GLR48978.1"/>
    <property type="molecule type" value="Genomic_DNA"/>
</dbReference>
<evidence type="ECO:0000256" key="1">
    <source>
        <dbReference type="SAM" id="SignalP"/>
    </source>
</evidence>
<keyword evidence="1" id="KW-0732">Signal</keyword>
<sequence>MTLFSASHATKVLALAVALAAGGMTAAAARDRSPDIGWSDNSDADWSNGSFIGRSIERREHRDWRPRERYRDDRRVERHRDRHWRKDRNFYGGALSAYRDPGNGIYFHIDRDRHYDDLIDAPFVENRGPKVIVVTPGQDGCSWEAGVCVIRPGF</sequence>
<reference evidence="3" key="1">
    <citation type="journal article" date="2019" name="Int. J. Syst. Evol. Microbiol.">
        <title>The Global Catalogue of Microorganisms (GCM) 10K type strain sequencing project: providing services to taxonomists for standard genome sequencing and annotation.</title>
        <authorList>
            <consortium name="The Broad Institute Genomics Platform"/>
            <consortium name="The Broad Institute Genome Sequencing Center for Infectious Disease"/>
            <person name="Wu L."/>
            <person name="Ma J."/>
        </authorList>
    </citation>
    <scope>NUCLEOTIDE SEQUENCE [LARGE SCALE GENOMIC DNA]</scope>
    <source>
        <strain evidence="3">NBRC 102122</strain>
    </source>
</reference>
<dbReference type="Proteomes" id="UP001156702">
    <property type="component" value="Unassembled WGS sequence"/>
</dbReference>
<comment type="caution">
    <text evidence="2">The sequence shown here is derived from an EMBL/GenBank/DDBJ whole genome shotgun (WGS) entry which is preliminary data.</text>
</comment>
<name>A0ABQ5ZDJ5_9HYPH</name>
<accession>A0ABQ5ZDJ5</accession>
<keyword evidence="3" id="KW-1185">Reference proteome</keyword>
<evidence type="ECO:0000313" key="2">
    <source>
        <dbReference type="EMBL" id="GLR48978.1"/>
    </source>
</evidence>
<proteinExistence type="predicted"/>
<feature type="chain" id="PRO_5047008402" evidence="1">
    <location>
        <begin position="21"/>
        <end position="154"/>
    </location>
</feature>
<evidence type="ECO:0000313" key="3">
    <source>
        <dbReference type="Proteomes" id="UP001156702"/>
    </source>
</evidence>
<organism evidence="2 3">
    <name type="scientific">Shinella yambaruensis</name>
    <dbReference type="NCBI Taxonomy" id="415996"/>
    <lineage>
        <taxon>Bacteria</taxon>
        <taxon>Pseudomonadati</taxon>
        <taxon>Pseudomonadota</taxon>
        <taxon>Alphaproteobacteria</taxon>
        <taxon>Hyphomicrobiales</taxon>
        <taxon>Rhizobiaceae</taxon>
        <taxon>Shinella</taxon>
    </lineage>
</organism>